<gene>
    <name evidence="1" type="ORF">V0U79_12480</name>
</gene>
<organism evidence="1 2">
    <name type="scientific">Hyphobacterium lacteum</name>
    <dbReference type="NCBI Taxonomy" id="3116575"/>
    <lineage>
        <taxon>Bacteria</taxon>
        <taxon>Pseudomonadati</taxon>
        <taxon>Pseudomonadota</taxon>
        <taxon>Alphaproteobacteria</taxon>
        <taxon>Maricaulales</taxon>
        <taxon>Maricaulaceae</taxon>
        <taxon>Hyphobacterium</taxon>
    </lineage>
</organism>
<sequence>MIISGLLLSGADYLIDADGDRQAGLYFSKYESSIHAEYGLTSRWTVVLQLAVQQISQDNNGAADTASGLSASRIGLQARVWQHDRWVVSVQGSAVIPGGGENVADRPLGDGANGVEIRALAGRSISNAGFADIQYGYTLRSDDYPSEQRLDLTAGWRLADRYSVMLQSFNTISGADRQRNNRSFSQHKLQLSAGIRIRNGELVVGAFTTIHGRNSIDESGWTVSWWRRF</sequence>
<dbReference type="Proteomes" id="UP001354971">
    <property type="component" value="Unassembled WGS sequence"/>
</dbReference>
<name>A0ABU7LTE3_9PROT</name>
<comment type="caution">
    <text evidence="1">The sequence shown here is derived from an EMBL/GenBank/DDBJ whole genome shotgun (WGS) entry which is preliminary data.</text>
</comment>
<evidence type="ECO:0000313" key="2">
    <source>
        <dbReference type="Proteomes" id="UP001354971"/>
    </source>
</evidence>
<reference evidence="1 2" key="1">
    <citation type="submission" date="2024-01" db="EMBL/GenBank/DDBJ databases">
        <title>Hyphobacterium bacterium isolated from marine sediment.</title>
        <authorList>
            <person name="Zhao S."/>
        </authorList>
    </citation>
    <scope>NUCLEOTIDE SEQUENCE [LARGE SCALE GENOMIC DNA]</scope>
    <source>
        <strain evidence="2">HN65</strain>
    </source>
</reference>
<protein>
    <submittedName>
        <fullName evidence="1">Uncharacterized protein</fullName>
    </submittedName>
</protein>
<evidence type="ECO:0000313" key="1">
    <source>
        <dbReference type="EMBL" id="MEE2527185.1"/>
    </source>
</evidence>
<keyword evidence="2" id="KW-1185">Reference proteome</keyword>
<accession>A0ABU7LTE3</accession>
<proteinExistence type="predicted"/>
<dbReference type="RefSeq" id="WP_330199848.1">
    <property type="nucleotide sequence ID" value="NZ_JAZDRP010000009.1"/>
</dbReference>
<dbReference type="EMBL" id="JAZDRP010000009">
    <property type="protein sequence ID" value="MEE2527185.1"/>
    <property type="molecule type" value="Genomic_DNA"/>
</dbReference>